<evidence type="ECO:0000259" key="3">
    <source>
        <dbReference type="Pfam" id="PF01171"/>
    </source>
</evidence>
<evidence type="ECO:0000313" key="4">
    <source>
        <dbReference type="EMBL" id="TCW39997.1"/>
    </source>
</evidence>
<dbReference type="InterPro" id="IPR011063">
    <property type="entry name" value="TilS/TtcA_N"/>
</dbReference>
<protein>
    <submittedName>
        <fullName evidence="4">tRNA(Ile)-lysidine synthase TilS/MesJ</fullName>
    </submittedName>
</protein>
<dbReference type="PANTHER" id="PTHR43686">
    <property type="entry name" value="SULFURTRANSFERASE-RELATED"/>
    <property type="match status" value="1"/>
</dbReference>
<name>A0A4R4AKP4_MARGR</name>
<comment type="caution">
    <text evidence="4">The sequence shown here is derived from an EMBL/GenBank/DDBJ whole genome shotgun (WGS) entry which is preliminary data.</text>
</comment>
<feature type="domain" description="tRNA(Ile)-lysidine/2-thiocytidine synthase N-terminal" evidence="3">
    <location>
        <begin position="35"/>
        <end position="203"/>
    </location>
</feature>
<feature type="region of interest" description="Disordered" evidence="2">
    <location>
        <begin position="245"/>
        <end position="299"/>
    </location>
</feature>
<dbReference type="PANTHER" id="PTHR43686:SF1">
    <property type="entry name" value="AMINOTRAN_5 DOMAIN-CONTAINING PROTEIN"/>
    <property type="match status" value="1"/>
</dbReference>
<gene>
    <name evidence="4" type="ORF">EDC29_101414</name>
</gene>
<evidence type="ECO:0000313" key="5">
    <source>
        <dbReference type="Proteomes" id="UP000295247"/>
    </source>
</evidence>
<dbReference type="Proteomes" id="UP000295247">
    <property type="component" value="Unassembled WGS sequence"/>
</dbReference>
<dbReference type="Pfam" id="PF01171">
    <property type="entry name" value="ATP_bind_3"/>
    <property type="match status" value="1"/>
</dbReference>
<dbReference type="EMBL" id="SMDC01000001">
    <property type="protein sequence ID" value="TCW39997.1"/>
    <property type="molecule type" value="Genomic_DNA"/>
</dbReference>
<accession>A0A4R4AKP4</accession>
<feature type="compositionally biased region" description="Basic and acidic residues" evidence="2">
    <location>
        <begin position="270"/>
        <end position="288"/>
    </location>
</feature>
<evidence type="ECO:0000256" key="1">
    <source>
        <dbReference type="ARBA" id="ARBA00022694"/>
    </source>
</evidence>
<keyword evidence="1" id="KW-0819">tRNA processing</keyword>
<evidence type="ECO:0000256" key="2">
    <source>
        <dbReference type="SAM" id="MobiDB-lite"/>
    </source>
</evidence>
<reference evidence="4 5" key="1">
    <citation type="submission" date="2019-03" db="EMBL/GenBank/DDBJ databases">
        <title>Genomic Encyclopedia of Type Strains, Phase IV (KMG-IV): sequencing the most valuable type-strain genomes for metagenomic binning, comparative biology and taxonomic classification.</title>
        <authorList>
            <person name="Goeker M."/>
        </authorList>
    </citation>
    <scope>NUCLEOTIDE SEQUENCE [LARGE SCALE GENOMIC DNA]</scope>
    <source>
        <strain evidence="4 5">DSM 203</strain>
    </source>
</reference>
<sequence length="299" mass="33398">MSSTTAHLVKPPKSLLRQVGRAIADFRMIGDGDRILLGVSGGKDSLSLLHILAHLRTYAPVRFELAALTVDPEVPGFDPQPLKDYYTRLGVPWHYEQQPLMEQAKTHMDGDSFCAYCSRMKRGIMYRLCREHGYNVLALGQHLDDLAESLMMSLFHGGQLRTMKAHYRNQEGDLRVIRPLAYCRERQTADFAAHAGLPVVPDSCPACFTMPSQRAYMKTLLAREEREHQGLFANMLHAMRPIMTEGELPEPGWPSERPRPDSEQAALGEGDARAGADDEVVEHAHVDQRQGSAQPLGDA</sequence>
<organism evidence="4 5">
    <name type="scientific">Marichromatium gracile</name>
    <name type="common">Chromatium gracile</name>
    <dbReference type="NCBI Taxonomy" id="1048"/>
    <lineage>
        <taxon>Bacteria</taxon>
        <taxon>Pseudomonadati</taxon>
        <taxon>Pseudomonadota</taxon>
        <taxon>Gammaproteobacteria</taxon>
        <taxon>Chromatiales</taxon>
        <taxon>Chromatiaceae</taxon>
        <taxon>Marichromatium</taxon>
    </lineage>
</organism>
<dbReference type="Gene3D" id="3.40.50.620">
    <property type="entry name" value="HUPs"/>
    <property type="match status" value="1"/>
</dbReference>
<dbReference type="SUPFAM" id="SSF52402">
    <property type="entry name" value="Adenine nucleotide alpha hydrolases-like"/>
    <property type="match status" value="1"/>
</dbReference>
<dbReference type="AlphaFoldDB" id="A0A4R4AKP4"/>
<dbReference type="InterPro" id="IPR014729">
    <property type="entry name" value="Rossmann-like_a/b/a_fold"/>
</dbReference>
<dbReference type="RefSeq" id="WP_123138975.1">
    <property type="nucleotide sequence ID" value="NZ_NRRH01000001.1"/>
</dbReference>
<proteinExistence type="predicted"/>
<dbReference type="GO" id="GO:0008033">
    <property type="term" value="P:tRNA processing"/>
    <property type="evidence" value="ECO:0007669"/>
    <property type="project" value="UniProtKB-KW"/>
</dbReference>
<dbReference type="CDD" id="cd24138">
    <property type="entry name" value="TtcA-like"/>
    <property type="match status" value="1"/>
</dbReference>